<evidence type="ECO:0000313" key="4">
    <source>
        <dbReference type="Proteomes" id="UP001054889"/>
    </source>
</evidence>
<sequence>MLRSGRSFESAVTVEPPTRPVPPSTSTRALEGFFLFLLVASAEEGTAPAAAGGAHALITAMVAILLPAACVCVVAVGAYRLLRAPFAAQASAGRNVSTCVVVGGNWRGSTGIP</sequence>
<feature type="region of interest" description="Disordered" evidence="1">
    <location>
        <begin position="1"/>
        <end position="25"/>
    </location>
</feature>
<accession>A0AAV5DV82</accession>
<gene>
    <name evidence="3" type="primary">gb00588</name>
    <name evidence="3" type="ORF">PR202_gb00588</name>
</gene>
<evidence type="ECO:0000256" key="2">
    <source>
        <dbReference type="SAM" id="Phobius"/>
    </source>
</evidence>
<organism evidence="3 4">
    <name type="scientific">Eleusine coracana subsp. coracana</name>
    <dbReference type="NCBI Taxonomy" id="191504"/>
    <lineage>
        <taxon>Eukaryota</taxon>
        <taxon>Viridiplantae</taxon>
        <taxon>Streptophyta</taxon>
        <taxon>Embryophyta</taxon>
        <taxon>Tracheophyta</taxon>
        <taxon>Spermatophyta</taxon>
        <taxon>Magnoliopsida</taxon>
        <taxon>Liliopsida</taxon>
        <taxon>Poales</taxon>
        <taxon>Poaceae</taxon>
        <taxon>PACMAD clade</taxon>
        <taxon>Chloridoideae</taxon>
        <taxon>Cynodonteae</taxon>
        <taxon>Eleusininae</taxon>
        <taxon>Eleusine</taxon>
    </lineage>
</organism>
<reference evidence="3" key="2">
    <citation type="submission" date="2021-12" db="EMBL/GenBank/DDBJ databases">
        <title>Resequencing data analysis of finger millet.</title>
        <authorList>
            <person name="Hatakeyama M."/>
            <person name="Aluri S."/>
            <person name="Balachadran M.T."/>
            <person name="Sivarajan S.R."/>
            <person name="Poveda L."/>
            <person name="Shimizu-Inatsugi R."/>
            <person name="Schlapbach R."/>
            <person name="Sreeman S.M."/>
            <person name="Shimizu K.K."/>
        </authorList>
    </citation>
    <scope>NUCLEOTIDE SEQUENCE</scope>
</reference>
<comment type="caution">
    <text evidence="3">The sequence shown here is derived from an EMBL/GenBank/DDBJ whole genome shotgun (WGS) entry which is preliminary data.</text>
</comment>
<reference evidence="3" key="1">
    <citation type="journal article" date="2018" name="DNA Res.">
        <title>Multiple hybrid de novo genome assembly of finger millet, an orphan allotetraploid crop.</title>
        <authorList>
            <person name="Hatakeyama M."/>
            <person name="Aluri S."/>
            <person name="Balachadran M.T."/>
            <person name="Sivarajan S.R."/>
            <person name="Patrignani A."/>
            <person name="Gruter S."/>
            <person name="Poveda L."/>
            <person name="Shimizu-Inatsugi R."/>
            <person name="Baeten J."/>
            <person name="Francoijs K.J."/>
            <person name="Nataraja K.N."/>
            <person name="Reddy Y.A.N."/>
            <person name="Phadnis S."/>
            <person name="Ravikumar R.L."/>
            <person name="Schlapbach R."/>
            <person name="Sreeman S.M."/>
            <person name="Shimizu K.K."/>
        </authorList>
    </citation>
    <scope>NUCLEOTIDE SEQUENCE</scope>
</reference>
<keyword evidence="2" id="KW-0812">Transmembrane</keyword>
<keyword evidence="4" id="KW-1185">Reference proteome</keyword>
<dbReference type="Proteomes" id="UP001054889">
    <property type="component" value="Unassembled WGS sequence"/>
</dbReference>
<protein>
    <submittedName>
        <fullName evidence="3">Uncharacterized protein</fullName>
    </submittedName>
</protein>
<keyword evidence="2" id="KW-0472">Membrane</keyword>
<dbReference type="AlphaFoldDB" id="A0AAV5DV82"/>
<evidence type="ECO:0000313" key="3">
    <source>
        <dbReference type="EMBL" id="GJN13840.1"/>
    </source>
</evidence>
<feature type="transmembrane region" description="Helical" evidence="2">
    <location>
        <begin position="56"/>
        <end position="79"/>
    </location>
</feature>
<name>A0AAV5DV82_ELECO</name>
<evidence type="ECO:0000256" key="1">
    <source>
        <dbReference type="SAM" id="MobiDB-lite"/>
    </source>
</evidence>
<proteinExistence type="predicted"/>
<keyword evidence="2" id="KW-1133">Transmembrane helix</keyword>
<dbReference type="EMBL" id="BQKI01000071">
    <property type="protein sequence ID" value="GJN13840.1"/>
    <property type="molecule type" value="Genomic_DNA"/>
</dbReference>